<feature type="transmembrane region" description="Helical" evidence="9">
    <location>
        <begin position="222"/>
        <end position="253"/>
    </location>
</feature>
<dbReference type="GO" id="GO:0005254">
    <property type="term" value="F:chloride channel activity"/>
    <property type="evidence" value="ECO:0007669"/>
    <property type="project" value="InterPro"/>
</dbReference>
<evidence type="ECO:0000256" key="7">
    <source>
        <dbReference type="ARBA" id="ARBA00023136"/>
    </source>
</evidence>
<evidence type="ECO:0000256" key="5">
    <source>
        <dbReference type="ARBA" id="ARBA00022989"/>
    </source>
</evidence>
<keyword evidence="7 9" id="KW-0472">Membrane</keyword>
<keyword evidence="3" id="KW-1003">Cell membrane</keyword>
<evidence type="ECO:0000256" key="2">
    <source>
        <dbReference type="ARBA" id="ARBA00022448"/>
    </source>
</evidence>
<evidence type="ECO:0000256" key="1">
    <source>
        <dbReference type="ARBA" id="ARBA00004651"/>
    </source>
</evidence>
<feature type="transmembrane region" description="Helical" evidence="9">
    <location>
        <begin position="48"/>
        <end position="70"/>
    </location>
</feature>
<evidence type="ECO:0000256" key="4">
    <source>
        <dbReference type="ARBA" id="ARBA00022692"/>
    </source>
</evidence>
<dbReference type="PANTHER" id="PTHR33281">
    <property type="entry name" value="UPF0187 PROTEIN YNEE"/>
    <property type="match status" value="1"/>
</dbReference>
<evidence type="ECO:0000256" key="3">
    <source>
        <dbReference type="ARBA" id="ARBA00022475"/>
    </source>
</evidence>
<evidence type="ECO:0000256" key="8">
    <source>
        <dbReference type="ARBA" id="ARBA00034708"/>
    </source>
</evidence>
<sequence length="308" mass="34575">MIVRPHLHWFRMLLAWRGSVLPQLLPRLFLIFLISLGAVAVHDHVLKITISLSTAPFSLIGIALAVFLGFRNNASYDRYWEARKLWGELLNDTRSLARQALTLPRNGTPSAEEVRELMQVLCTLPHALRHQLRHSDPRADLAARLPAALVERVMASRYRPATLMMWLGEWVQRRVREEALDGWGVLAFDRNLDTLSDVIGGCERIASTPLPFAYSVMIHRTVYFFCATLPFGLVDSIGIFTPVFSVFVAYAFMAHEAIASQIEDPFGTEDNDLALNTMCAAIEDATRDLLAEPGVEVASATQRDFVLD</sequence>
<protein>
    <submittedName>
        <fullName evidence="10">Putative membrane protein</fullName>
    </submittedName>
</protein>
<evidence type="ECO:0000256" key="9">
    <source>
        <dbReference type="SAM" id="Phobius"/>
    </source>
</evidence>
<dbReference type="EMBL" id="FSRU01000003">
    <property type="protein sequence ID" value="SIO67546.1"/>
    <property type="molecule type" value="Genomic_DNA"/>
</dbReference>
<dbReference type="RefSeq" id="WP_074302064.1">
    <property type="nucleotide sequence ID" value="NZ_FSRU01000003.1"/>
</dbReference>
<accession>A0A1N6LFT7</accession>
<gene>
    <name evidence="10" type="ORF">SAMN05444165_7081</name>
</gene>
<keyword evidence="6" id="KW-0406">Ion transport</keyword>
<reference evidence="10 11" key="1">
    <citation type="submission" date="2016-11" db="EMBL/GenBank/DDBJ databases">
        <authorList>
            <person name="Jaros S."/>
            <person name="Januszkiewicz K."/>
            <person name="Wedrychowicz H."/>
        </authorList>
    </citation>
    <scope>NUCLEOTIDE SEQUENCE [LARGE SCALE GENOMIC DNA]</scope>
    <source>
        <strain evidence="10 11">GAS95</strain>
    </source>
</reference>
<keyword evidence="11" id="KW-1185">Reference proteome</keyword>
<dbReference type="PANTHER" id="PTHR33281:SF19">
    <property type="entry name" value="VOLTAGE-DEPENDENT ANION CHANNEL-FORMING PROTEIN YNEE"/>
    <property type="match status" value="1"/>
</dbReference>
<evidence type="ECO:0000313" key="11">
    <source>
        <dbReference type="Proteomes" id="UP000185151"/>
    </source>
</evidence>
<comment type="subcellular location">
    <subcellularLocation>
        <location evidence="1">Cell membrane</location>
        <topology evidence="1">Multi-pass membrane protein</topology>
    </subcellularLocation>
</comment>
<keyword evidence="5 9" id="KW-1133">Transmembrane helix</keyword>
<dbReference type="InterPro" id="IPR044669">
    <property type="entry name" value="YneE/VCCN1/2-like"/>
</dbReference>
<dbReference type="Proteomes" id="UP000185151">
    <property type="component" value="Unassembled WGS sequence"/>
</dbReference>
<keyword evidence="2" id="KW-0813">Transport</keyword>
<evidence type="ECO:0000313" key="10">
    <source>
        <dbReference type="EMBL" id="SIO67546.1"/>
    </source>
</evidence>
<dbReference type="OrthoDB" id="445589at2"/>
<feature type="transmembrane region" description="Helical" evidence="9">
    <location>
        <begin position="20"/>
        <end position="42"/>
    </location>
</feature>
<comment type="similarity">
    <text evidence="8">Belongs to the anion channel-forming bestrophin (TC 1.A.46) family.</text>
</comment>
<evidence type="ECO:0000256" key="6">
    <source>
        <dbReference type="ARBA" id="ARBA00023065"/>
    </source>
</evidence>
<organism evidence="10 11">
    <name type="scientific">Paraburkholderia phenazinium</name>
    <dbReference type="NCBI Taxonomy" id="60549"/>
    <lineage>
        <taxon>Bacteria</taxon>
        <taxon>Pseudomonadati</taxon>
        <taxon>Pseudomonadota</taxon>
        <taxon>Betaproteobacteria</taxon>
        <taxon>Burkholderiales</taxon>
        <taxon>Burkholderiaceae</taxon>
        <taxon>Paraburkholderia</taxon>
    </lineage>
</organism>
<keyword evidence="4 9" id="KW-0812">Transmembrane</keyword>
<dbReference type="GO" id="GO:0005886">
    <property type="term" value="C:plasma membrane"/>
    <property type="evidence" value="ECO:0007669"/>
    <property type="project" value="UniProtKB-SubCell"/>
</dbReference>
<dbReference type="AlphaFoldDB" id="A0A1N6LFT7"/>
<name>A0A1N6LFT7_9BURK</name>
<dbReference type="Pfam" id="PF25539">
    <property type="entry name" value="Bestrophin_2"/>
    <property type="match status" value="1"/>
</dbReference>
<proteinExistence type="inferred from homology"/>